<dbReference type="EMBL" id="LNYG01000004">
    <property type="protein sequence ID" value="KTD13046.1"/>
    <property type="molecule type" value="Genomic_DNA"/>
</dbReference>
<dbReference type="OrthoDB" id="5648874at2"/>
<evidence type="ECO:0000313" key="2">
    <source>
        <dbReference type="Proteomes" id="UP000054715"/>
    </source>
</evidence>
<accession>A0A0W0UZJ4</accession>
<dbReference type="RefSeq" id="WP_058448379.1">
    <property type="nucleotide sequence ID" value="NZ_CAAAJF010000014.1"/>
</dbReference>
<name>A0A0W0UZJ4_9GAMM</name>
<dbReference type="AlphaFoldDB" id="A0A0W0UZJ4"/>
<dbReference type="PATRIC" id="fig|455.5.peg.318"/>
<protein>
    <submittedName>
        <fullName evidence="1">Uncharacterized protein</fullName>
    </submittedName>
</protein>
<evidence type="ECO:0000313" key="1">
    <source>
        <dbReference type="EMBL" id="KTD13046.1"/>
    </source>
</evidence>
<gene>
    <name evidence="1" type="ORF">Ljam_0304</name>
</gene>
<comment type="caution">
    <text evidence="1">The sequence shown here is derived from an EMBL/GenBank/DDBJ whole genome shotgun (WGS) entry which is preliminary data.</text>
</comment>
<dbReference type="Proteomes" id="UP000054715">
    <property type="component" value="Unassembled WGS sequence"/>
</dbReference>
<sequence length="361" mass="41484">MPTIQELRAAKNKTTYLLEQEIDSGFYSELSNSLDKNERIKLAKEIVRHRDSSFPTLITKLSEACFKDKGPEFIRKGASDFLANILIELVKEAELKKDERQQFVKLFTQNKEASYPENYQFPPEVAYIFSKIHKVATSFDKKNGKERLVSSSDLGEVSEDKTDQEDAYSAKLASNLANKVFNVMVLDATPEEDLQRISLKLQGAVASEEKLSTYFREHIPAYPPSFADGYYLQRMLKYDTAIDQIEEKIANSAWKLGGFDFGFGFFQGGVKLDGVQNRVPHRVAKMYQLISEFRDKKGQYSEQDTYQLYVDIQKCAQEALENPRRGQKQSTKEFYNDVLNDVYLGTGEFEVEDDERARLVY</sequence>
<proteinExistence type="predicted"/>
<reference evidence="1 2" key="1">
    <citation type="submission" date="2015-11" db="EMBL/GenBank/DDBJ databases">
        <title>Genomic analysis of 38 Legionella species identifies large and diverse effector repertoires.</title>
        <authorList>
            <person name="Burstein D."/>
            <person name="Amaro F."/>
            <person name="Zusman T."/>
            <person name="Lifshitz Z."/>
            <person name="Cohen O."/>
            <person name="Gilbert J.A."/>
            <person name="Pupko T."/>
            <person name="Shuman H.A."/>
            <person name="Segal G."/>
        </authorList>
    </citation>
    <scope>NUCLEOTIDE SEQUENCE [LARGE SCALE GENOMIC DNA]</scope>
    <source>
        <strain evidence="1 2">JA-26-G1-E2</strain>
    </source>
</reference>
<organism evidence="1 2">
    <name type="scientific">Legionella jamestowniensis</name>
    <dbReference type="NCBI Taxonomy" id="455"/>
    <lineage>
        <taxon>Bacteria</taxon>
        <taxon>Pseudomonadati</taxon>
        <taxon>Pseudomonadota</taxon>
        <taxon>Gammaproteobacteria</taxon>
        <taxon>Legionellales</taxon>
        <taxon>Legionellaceae</taxon>
        <taxon>Legionella</taxon>
    </lineage>
</organism>